<keyword evidence="2" id="KW-0472">Membrane</keyword>
<proteinExistence type="predicted"/>
<dbReference type="PANTHER" id="PTHR43280:SF2">
    <property type="entry name" value="HTH-TYPE TRANSCRIPTIONAL REGULATOR EXSA"/>
    <property type="match status" value="1"/>
</dbReference>
<evidence type="ECO:0000259" key="3">
    <source>
        <dbReference type="PROSITE" id="PS01124"/>
    </source>
</evidence>
<dbReference type="PANTHER" id="PTHR43280">
    <property type="entry name" value="ARAC-FAMILY TRANSCRIPTIONAL REGULATOR"/>
    <property type="match status" value="1"/>
</dbReference>
<evidence type="ECO:0000256" key="1">
    <source>
        <dbReference type="ARBA" id="ARBA00023125"/>
    </source>
</evidence>
<dbReference type="SUPFAM" id="SSF48452">
    <property type="entry name" value="TPR-like"/>
    <property type="match status" value="1"/>
</dbReference>
<dbReference type="Gene3D" id="1.10.10.60">
    <property type="entry name" value="Homeodomain-like"/>
    <property type="match status" value="2"/>
</dbReference>
<name>A0ABY4M0F2_9FLAO</name>
<evidence type="ECO:0000313" key="5">
    <source>
        <dbReference type="Proteomes" id="UP000829998"/>
    </source>
</evidence>
<keyword evidence="2" id="KW-0812">Transmembrane</keyword>
<feature type="domain" description="HTH araC/xylS-type" evidence="3">
    <location>
        <begin position="453"/>
        <end position="545"/>
    </location>
</feature>
<sequence>MIKQIRSLIFILVPLLLLDLYAQNRPEIRRLSYEALDEIIEKHKGQPEVFLYLEAFLEKAKKEENLDEVIYGYQNYIYEVEYGQKLVYADSMIYAAKLTKNNDKIGSALLTKGIVYYNGRDHNRALDSYLAANLLIATGDDEYLKYKIQYHIAQEKYYLGFYNEAVSLFLKCADYFKEENSRAYLTCLQSLAQCYTRLGNFQESDEKIEYAFKESARLKDFSIISYLHQAEGVNDYNRKLYNNAVSKLKKSLGDFKKVKDFGNLSVSYFYIASSYWDMGKKNLAFPYLLKVDKIFTDKKYIRPDLRKNYEMLIDHYKGKGDRELELFYTNKLLQADKILHTNYKYLSSRINKEYDTAKLITNYKDIKHDLRVERGMRIALLVVSILMVPLAAYLGYRNVQLRRYKKNFEQYKKNSTIPPIQTASRMHRPNISDDLEQELLKKLGRFEAAFGYLKKDLKIEKLAANFGTNYKYLSQVVNYHKGMSYPDYISNLRINYIVKKLEEDSKLRNYNFGAIAEEAGFGTAQQFTDVFKKKMGMPFAYFLRNLE</sequence>
<reference evidence="4 5" key="1">
    <citation type="submission" date="2022-04" db="EMBL/GenBank/DDBJ databases">
        <authorList>
            <person name="Ra J.-S."/>
            <person name="Kim S.-B."/>
        </authorList>
    </citation>
    <scope>NUCLEOTIDE SEQUENCE [LARGE SCALE GENOMIC DNA]</scope>
    <source>
        <strain evidence="4 5">MMS21-Er5</strain>
    </source>
</reference>
<dbReference type="RefSeq" id="WP_248729877.1">
    <property type="nucleotide sequence ID" value="NZ_CP096829.1"/>
</dbReference>
<evidence type="ECO:0000256" key="2">
    <source>
        <dbReference type="SAM" id="Phobius"/>
    </source>
</evidence>
<dbReference type="SMART" id="SM00342">
    <property type="entry name" value="HTH_ARAC"/>
    <property type="match status" value="1"/>
</dbReference>
<dbReference type="EMBL" id="CP096829">
    <property type="protein sequence ID" value="UPZ17939.1"/>
    <property type="molecule type" value="Genomic_DNA"/>
</dbReference>
<organism evidence="4 5">
    <name type="scientific">Flavobacterium humidisoli</name>
    <dbReference type="NCBI Taxonomy" id="2937442"/>
    <lineage>
        <taxon>Bacteria</taxon>
        <taxon>Pseudomonadati</taxon>
        <taxon>Bacteroidota</taxon>
        <taxon>Flavobacteriia</taxon>
        <taxon>Flavobacteriales</taxon>
        <taxon>Flavobacteriaceae</taxon>
        <taxon>Flavobacterium</taxon>
    </lineage>
</organism>
<keyword evidence="1" id="KW-0238">DNA-binding</keyword>
<evidence type="ECO:0000313" key="4">
    <source>
        <dbReference type="EMBL" id="UPZ17939.1"/>
    </source>
</evidence>
<keyword evidence="5" id="KW-1185">Reference proteome</keyword>
<dbReference type="PROSITE" id="PS01124">
    <property type="entry name" value="HTH_ARAC_FAMILY_2"/>
    <property type="match status" value="1"/>
</dbReference>
<dbReference type="Pfam" id="PF12833">
    <property type="entry name" value="HTH_18"/>
    <property type="match status" value="1"/>
</dbReference>
<gene>
    <name evidence="4" type="ORF">M0M44_11460</name>
</gene>
<protein>
    <submittedName>
        <fullName evidence="4">Helix-turn-helix domain-containing protein</fullName>
    </submittedName>
</protein>
<keyword evidence="2" id="KW-1133">Transmembrane helix</keyword>
<feature type="transmembrane region" description="Helical" evidence="2">
    <location>
        <begin position="378"/>
        <end position="396"/>
    </location>
</feature>
<dbReference type="InterPro" id="IPR011990">
    <property type="entry name" value="TPR-like_helical_dom_sf"/>
</dbReference>
<dbReference type="InterPro" id="IPR018060">
    <property type="entry name" value="HTH_AraC"/>
</dbReference>
<dbReference type="Proteomes" id="UP000829998">
    <property type="component" value="Chromosome"/>
</dbReference>
<accession>A0ABY4M0F2</accession>
<dbReference type="Gene3D" id="1.25.40.10">
    <property type="entry name" value="Tetratricopeptide repeat domain"/>
    <property type="match status" value="2"/>
</dbReference>